<name>A0A0A2TPL3_9BACI</name>
<organism evidence="6 7">
    <name type="scientific">Pontibacillus yanchengensis Y32</name>
    <dbReference type="NCBI Taxonomy" id="1385514"/>
    <lineage>
        <taxon>Bacteria</taxon>
        <taxon>Bacillati</taxon>
        <taxon>Bacillota</taxon>
        <taxon>Bacilli</taxon>
        <taxon>Bacillales</taxon>
        <taxon>Bacillaceae</taxon>
        <taxon>Pontibacillus</taxon>
    </lineage>
</organism>
<protein>
    <submittedName>
        <fullName evidence="6">Signal peptide protein</fullName>
    </submittedName>
</protein>
<evidence type="ECO:0000313" key="6">
    <source>
        <dbReference type="EMBL" id="KGP71260.1"/>
    </source>
</evidence>
<evidence type="ECO:0000259" key="5">
    <source>
        <dbReference type="Pfam" id="PF01343"/>
    </source>
</evidence>
<comment type="caution">
    <text evidence="6">The sequence shown here is derived from an EMBL/GenBank/DDBJ whole genome shotgun (WGS) entry which is preliminary data.</text>
</comment>
<accession>A0A0A2TPL3</accession>
<dbReference type="Pfam" id="PF01343">
    <property type="entry name" value="Peptidase_S49"/>
    <property type="match status" value="1"/>
</dbReference>
<keyword evidence="2" id="KW-0645">Protease</keyword>
<dbReference type="GO" id="GO:0004252">
    <property type="term" value="F:serine-type endopeptidase activity"/>
    <property type="evidence" value="ECO:0007669"/>
    <property type="project" value="InterPro"/>
</dbReference>
<sequence length="330" mass="36371">MSKRIVASIIAAALLIFAILTQSIGLVMSDSFSESSSNMLARDEAPKEKVMERGSAQKRIARISVEGTILSGQGTNPFSDAGYNHQRLLDRLETIKKDNTVKGVLLYVNSPGGGVFESAEIHKELLELKEAGKKLYVSMGSMAASGGYYISTPADQIYASKQTLTGSLGVIMQSVNYKELANEYGVKFNTIKSGEFKDIMSPTSDMTQEDRDILQSLVDDSYQDFVNVIKNGRDMSESKVKDLADGRIYSGKQALDNGLIDQLGFEEDALSALKEEIGGAPQVFEFKSGNPYMFGLPFNVKSFMPNSEVKWIQEMIQDRQGPTMMYLYTD</sequence>
<dbReference type="CDD" id="cd07023">
    <property type="entry name" value="S49_Sppa_N_C"/>
    <property type="match status" value="1"/>
</dbReference>
<evidence type="ECO:0000313" key="7">
    <source>
        <dbReference type="Proteomes" id="UP000030147"/>
    </source>
</evidence>
<dbReference type="Proteomes" id="UP000030147">
    <property type="component" value="Unassembled WGS sequence"/>
</dbReference>
<dbReference type="InterPro" id="IPR002142">
    <property type="entry name" value="Peptidase_S49"/>
</dbReference>
<evidence type="ECO:0000256" key="1">
    <source>
        <dbReference type="ARBA" id="ARBA00008683"/>
    </source>
</evidence>
<evidence type="ECO:0000256" key="2">
    <source>
        <dbReference type="ARBA" id="ARBA00022670"/>
    </source>
</evidence>
<dbReference type="NCBIfam" id="TIGR00706">
    <property type="entry name" value="SppA_dom"/>
    <property type="match status" value="1"/>
</dbReference>
<gene>
    <name evidence="6" type="ORF">N782_20255</name>
</gene>
<dbReference type="eggNOG" id="COG0616">
    <property type="taxonomic scope" value="Bacteria"/>
</dbReference>
<comment type="similarity">
    <text evidence="1">Belongs to the peptidase S49 family.</text>
</comment>
<dbReference type="SUPFAM" id="SSF52096">
    <property type="entry name" value="ClpP/crotonase"/>
    <property type="match status" value="1"/>
</dbReference>
<dbReference type="PANTHER" id="PTHR42987:SF7">
    <property type="entry name" value="SIGNAL PEPTIDE PEPTIDASE SPPA-RELATED"/>
    <property type="match status" value="1"/>
</dbReference>
<reference evidence="6 7" key="1">
    <citation type="journal article" date="2015" name="Stand. Genomic Sci.">
        <title>High quality draft genome sequence of the moderately halophilic bacterium Pontibacillus yanchengensis Y32(T) and comparison among Pontibacillus genomes.</title>
        <authorList>
            <person name="Huang J."/>
            <person name="Qiao Z.X."/>
            <person name="Tang J.W."/>
            <person name="Wang G."/>
        </authorList>
    </citation>
    <scope>NUCLEOTIDE SEQUENCE [LARGE SCALE GENOMIC DNA]</scope>
    <source>
        <strain evidence="6 7">Y32</strain>
    </source>
</reference>
<dbReference type="PANTHER" id="PTHR42987">
    <property type="entry name" value="PEPTIDASE S49"/>
    <property type="match status" value="1"/>
</dbReference>
<dbReference type="GO" id="GO:0006508">
    <property type="term" value="P:proteolysis"/>
    <property type="evidence" value="ECO:0007669"/>
    <property type="project" value="UniProtKB-KW"/>
</dbReference>
<dbReference type="InterPro" id="IPR047272">
    <property type="entry name" value="S49_SppA_C"/>
</dbReference>
<dbReference type="InterPro" id="IPR029045">
    <property type="entry name" value="ClpP/crotonase-like_dom_sf"/>
</dbReference>
<keyword evidence="7" id="KW-1185">Reference proteome</keyword>
<keyword evidence="4" id="KW-0720">Serine protease</keyword>
<evidence type="ECO:0000256" key="4">
    <source>
        <dbReference type="ARBA" id="ARBA00022825"/>
    </source>
</evidence>
<proteinExistence type="inferred from homology"/>
<dbReference type="STRING" id="1385514.N782_20255"/>
<dbReference type="InterPro" id="IPR001907">
    <property type="entry name" value="ClpP"/>
</dbReference>
<dbReference type="InterPro" id="IPR004635">
    <property type="entry name" value="Pept_S49_SppA"/>
</dbReference>
<keyword evidence="3" id="KW-0378">Hydrolase</keyword>
<dbReference type="Gene3D" id="3.90.226.10">
    <property type="entry name" value="2-enoyl-CoA Hydratase, Chain A, domain 1"/>
    <property type="match status" value="2"/>
</dbReference>
<dbReference type="AlphaFoldDB" id="A0A0A2TPL3"/>
<dbReference type="RefSeq" id="WP_036823379.1">
    <property type="nucleotide sequence ID" value="NZ_AVBF01000073.1"/>
</dbReference>
<dbReference type="PRINTS" id="PR00127">
    <property type="entry name" value="CLPPROTEASEP"/>
</dbReference>
<dbReference type="GO" id="GO:0004176">
    <property type="term" value="F:ATP-dependent peptidase activity"/>
    <property type="evidence" value="ECO:0007669"/>
    <property type="project" value="InterPro"/>
</dbReference>
<dbReference type="OrthoDB" id="9764363at2"/>
<dbReference type="EMBL" id="AVBF01000073">
    <property type="protein sequence ID" value="KGP71260.1"/>
    <property type="molecule type" value="Genomic_DNA"/>
</dbReference>
<feature type="domain" description="Peptidase S49" evidence="5">
    <location>
        <begin position="128"/>
        <end position="276"/>
    </location>
</feature>
<evidence type="ECO:0000256" key="3">
    <source>
        <dbReference type="ARBA" id="ARBA00022801"/>
    </source>
</evidence>